<evidence type="ECO:0000256" key="14">
    <source>
        <dbReference type="ARBA" id="ARBA00023018"/>
    </source>
</evidence>
<evidence type="ECO:0000256" key="8">
    <source>
        <dbReference type="ARBA" id="ARBA00022723"/>
    </source>
</evidence>
<evidence type="ECO:0000256" key="6">
    <source>
        <dbReference type="ARBA" id="ARBA00022553"/>
    </source>
</evidence>
<evidence type="ECO:0000259" key="35">
    <source>
        <dbReference type="Pfam" id="PF01764"/>
    </source>
</evidence>
<evidence type="ECO:0000313" key="36">
    <source>
        <dbReference type="EMBL" id="KAK9745316.1"/>
    </source>
</evidence>
<dbReference type="InterPro" id="IPR029058">
    <property type="entry name" value="AB_hydrolase_fold"/>
</dbReference>
<keyword evidence="13 34" id="KW-1133">Transmembrane helix</keyword>
<comment type="cofactor">
    <cofactor evidence="1">
        <name>Ca(2+)</name>
        <dbReference type="ChEBI" id="CHEBI:29108"/>
    </cofactor>
</comment>
<evidence type="ECO:0000256" key="5">
    <source>
        <dbReference type="ARBA" id="ARBA00022475"/>
    </source>
</evidence>
<keyword evidence="19" id="KW-0966">Cell projection</keyword>
<feature type="transmembrane region" description="Helical" evidence="34">
    <location>
        <begin position="102"/>
        <end position="124"/>
    </location>
</feature>
<dbReference type="InterPro" id="IPR052214">
    <property type="entry name" value="DAG_Lipase-Related"/>
</dbReference>
<dbReference type="GO" id="GO:0004465">
    <property type="term" value="F:lipoprotein lipase activity"/>
    <property type="evidence" value="ECO:0007669"/>
    <property type="project" value="TreeGrafter"/>
</dbReference>
<evidence type="ECO:0000256" key="16">
    <source>
        <dbReference type="ARBA" id="ARBA00023136"/>
    </source>
</evidence>
<name>A0AAW1MI32_POPJA</name>
<dbReference type="FunFam" id="3.40.50.1820:FF:000015">
    <property type="entry name" value="Sn1-specific diacylglycerol lipase alpha"/>
    <property type="match status" value="1"/>
</dbReference>
<evidence type="ECO:0000256" key="26">
    <source>
        <dbReference type="ARBA" id="ARBA00050861"/>
    </source>
</evidence>
<evidence type="ECO:0000256" key="32">
    <source>
        <dbReference type="ARBA" id="ARBA00082132"/>
    </source>
</evidence>
<evidence type="ECO:0000256" key="22">
    <source>
        <dbReference type="ARBA" id="ARBA00037872"/>
    </source>
</evidence>
<feature type="region of interest" description="Disordered" evidence="33">
    <location>
        <begin position="952"/>
        <end position="988"/>
    </location>
</feature>
<feature type="domain" description="Fungal lipase-type" evidence="35">
    <location>
        <begin position="425"/>
        <end position="561"/>
    </location>
</feature>
<comment type="catalytic activity">
    <reaction evidence="25">
        <text>1-(9Z-octadecenoyl)-2-(9Z,12Z-octadecadienoyl)-sn-glycerol + H2O = 2-(9Z,12Z-octadecadienoyl)-glycerol + (9Z)-octadecenoate + H(+)</text>
        <dbReference type="Rhea" id="RHEA:38523"/>
        <dbReference type="ChEBI" id="CHEBI:15377"/>
        <dbReference type="ChEBI" id="CHEBI:15378"/>
        <dbReference type="ChEBI" id="CHEBI:30823"/>
        <dbReference type="ChEBI" id="CHEBI:75450"/>
        <dbReference type="ChEBI" id="CHEBI:75457"/>
    </reaction>
    <physiologicalReaction direction="left-to-right" evidence="25">
        <dbReference type="Rhea" id="RHEA:38524"/>
    </physiologicalReaction>
</comment>
<dbReference type="GO" id="GO:0031901">
    <property type="term" value="C:early endosome membrane"/>
    <property type="evidence" value="ECO:0007669"/>
    <property type="project" value="UniProtKB-SubCell"/>
</dbReference>
<evidence type="ECO:0000256" key="7">
    <source>
        <dbReference type="ARBA" id="ARBA00022692"/>
    </source>
</evidence>
<keyword evidence="7 34" id="KW-0812">Transmembrane</keyword>
<dbReference type="GO" id="GO:0046340">
    <property type="term" value="P:diacylglycerol catabolic process"/>
    <property type="evidence" value="ECO:0007669"/>
    <property type="project" value="TreeGrafter"/>
</dbReference>
<dbReference type="GO" id="GO:0019369">
    <property type="term" value="P:arachidonate metabolic process"/>
    <property type="evidence" value="ECO:0007669"/>
    <property type="project" value="TreeGrafter"/>
</dbReference>
<evidence type="ECO:0000313" key="37">
    <source>
        <dbReference type="Proteomes" id="UP001458880"/>
    </source>
</evidence>
<keyword evidence="6" id="KW-0597">Phosphoprotein</keyword>
<evidence type="ECO:0000256" key="10">
    <source>
        <dbReference type="ARBA" id="ARBA00022801"/>
    </source>
</evidence>
<keyword evidence="15" id="KW-0443">Lipid metabolism</keyword>
<comment type="catalytic activity">
    <reaction evidence="26">
        <text>1-(9Z-octadecenoyl)-2-(5Z,8Z,11Z,14Z-eicosatetraenoyl)-sn-glycerol + H2O = 2-(5Z,8Z,11Z,14Z-eicosatetraenoyl)-glycerol + (9Z)-octadecenoate + H(+)</text>
        <dbReference type="Rhea" id="RHEA:38515"/>
        <dbReference type="ChEBI" id="CHEBI:15377"/>
        <dbReference type="ChEBI" id="CHEBI:15378"/>
        <dbReference type="ChEBI" id="CHEBI:30823"/>
        <dbReference type="ChEBI" id="CHEBI:52392"/>
        <dbReference type="ChEBI" id="CHEBI:75449"/>
    </reaction>
    <physiologicalReaction direction="left-to-right" evidence="26">
        <dbReference type="Rhea" id="RHEA:38516"/>
    </physiologicalReaction>
</comment>
<evidence type="ECO:0000256" key="19">
    <source>
        <dbReference type="ARBA" id="ARBA00023273"/>
    </source>
</evidence>
<organism evidence="36 37">
    <name type="scientific">Popillia japonica</name>
    <name type="common">Japanese beetle</name>
    <dbReference type="NCBI Taxonomy" id="7064"/>
    <lineage>
        <taxon>Eukaryota</taxon>
        <taxon>Metazoa</taxon>
        <taxon>Ecdysozoa</taxon>
        <taxon>Arthropoda</taxon>
        <taxon>Hexapoda</taxon>
        <taxon>Insecta</taxon>
        <taxon>Pterygota</taxon>
        <taxon>Neoptera</taxon>
        <taxon>Endopterygota</taxon>
        <taxon>Coleoptera</taxon>
        <taxon>Polyphaga</taxon>
        <taxon>Scarabaeiformia</taxon>
        <taxon>Scarabaeidae</taxon>
        <taxon>Rutelinae</taxon>
        <taxon>Popillia</taxon>
    </lineage>
</organism>
<evidence type="ECO:0000256" key="15">
    <source>
        <dbReference type="ARBA" id="ARBA00023098"/>
    </source>
</evidence>
<evidence type="ECO:0000256" key="30">
    <source>
        <dbReference type="ARBA" id="ARBA00071957"/>
    </source>
</evidence>
<comment type="subcellular location">
    <subcellularLocation>
        <location evidence="2">Cell projection</location>
        <location evidence="2">Dendritic spine membrane</location>
        <topology evidence="2">Multi-pass membrane protein</topology>
    </subcellularLocation>
    <subcellularLocation>
        <location evidence="3">Early endosome membrane</location>
        <topology evidence="3">Multi-pass membrane protein</topology>
    </subcellularLocation>
    <subcellularLocation>
        <location evidence="22">Postsynaptic density membrane</location>
        <topology evidence="22">Multi-pass membrane protein</topology>
    </subcellularLocation>
</comment>
<comment type="caution">
    <text evidence="36">The sequence shown here is derived from an EMBL/GenBank/DDBJ whole genome shotgun (WGS) entry which is preliminary data.</text>
</comment>
<evidence type="ECO:0000256" key="2">
    <source>
        <dbReference type="ARBA" id="ARBA00004332"/>
    </source>
</evidence>
<evidence type="ECO:0000256" key="11">
    <source>
        <dbReference type="ARBA" id="ARBA00022837"/>
    </source>
</evidence>
<feature type="region of interest" description="Disordered" evidence="33">
    <location>
        <begin position="711"/>
        <end position="777"/>
    </location>
</feature>
<dbReference type="Proteomes" id="UP001458880">
    <property type="component" value="Unassembled WGS sequence"/>
</dbReference>
<comment type="subunit">
    <text evidence="29">Interacts (via C-terminal) with CAMK2A; leading to the phosphorylation and inhibition of DAGLA enzymatic activity. Interacts (via PPXXF motif) with HOMER1 and HOMER2; this interaction is required for DAGLA membrane localization.</text>
</comment>
<keyword evidence="18" id="KW-0628">Postsynaptic cell membrane</keyword>
<dbReference type="PANTHER" id="PTHR45792">
    <property type="entry name" value="DIACYLGLYCEROL LIPASE HOMOLOG-RELATED"/>
    <property type="match status" value="1"/>
</dbReference>
<evidence type="ECO:0000256" key="34">
    <source>
        <dbReference type="SAM" id="Phobius"/>
    </source>
</evidence>
<evidence type="ECO:0000256" key="17">
    <source>
        <dbReference type="ARBA" id="ARBA00023180"/>
    </source>
</evidence>
<feature type="compositionally biased region" description="Low complexity" evidence="33">
    <location>
        <begin position="958"/>
        <end position="979"/>
    </location>
</feature>
<protein>
    <recommendedName>
        <fullName evidence="30">Diacylglycerol lipase-alpha</fullName>
        <ecNumber evidence="21">3.1.1.116</ecNumber>
    </recommendedName>
    <alternativeName>
        <fullName evidence="32">Neural stem cell-derived dendrite regulator</fullName>
    </alternativeName>
    <alternativeName>
        <fullName evidence="31">Sn1-specific diacylglycerol lipase alpha</fullName>
    </alternativeName>
</protein>
<evidence type="ECO:0000256" key="1">
    <source>
        <dbReference type="ARBA" id="ARBA00001913"/>
    </source>
</evidence>
<evidence type="ECO:0000256" key="29">
    <source>
        <dbReference type="ARBA" id="ARBA00063298"/>
    </source>
</evidence>
<dbReference type="GO" id="GO:0098839">
    <property type="term" value="C:postsynaptic density membrane"/>
    <property type="evidence" value="ECO:0007669"/>
    <property type="project" value="UniProtKB-SubCell"/>
</dbReference>
<evidence type="ECO:0000256" key="20">
    <source>
        <dbReference type="ARBA" id="ARBA00024531"/>
    </source>
</evidence>
<evidence type="ECO:0000256" key="9">
    <source>
        <dbReference type="ARBA" id="ARBA00022753"/>
    </source>
</evidence>
<keyword evidence="12" id="KW-0442">Lipid degradation</keyword>
<keyword evidence="5" id="KW-1003">Cell membrane</keyword>
<dbReference type="GO" id="GO:0046872">
    <property type="term" value="F:metal ion binding"/>
    <property type="evidence" value="ECO:0007669"/>
    <property type="project" value="UniProtKB-KW"/>
</dbReference>
<comment type="catalytic activity">
    <reaction evidence="27">
        <text>1-octadecanoyl-2-(5Z,8Z,11Z,14Z-eicosatetraenoyl)-sn-glycerol + H2O = 2-(5Z,8Z,11Z,14Z-eicosatetraenoyl)-glycerol + octadecanoate + H(+)</text>
        <dbReference type="Rhea" id="RHEA:38507"/>
        <dbReference type="ChEBI" id="CHEBI:15377"/>
        <dbReference type="ChEBI" id="CHEBI:15378"/>
        <dbReference type="ChEBI" id="CHEBI:25629"/>
        <dbReference type="ChEBI" id="CHEBI:52392"/>
        <dbReference type="ChEBI" id="CHEBI:75728"/>
    </reaction>
    <physiologicalReaction direction="left-to-right" evidence="27">
        <dbReference type="Rhea" id="RHEA:38508"/>
    </physiologicalReaction>
</comment>
<dbReference type="InterPro" id="IPR002921">
    <property type="entry name" value="Fungal_lipase-type"/>
</dbReference>
<dbReference type="EC" id="3.1.1.116" evidence="21"/>
<evidence type="ECO:0000256" key="3">
    <source>
        <dbReference type="ARBA" id="ARBA00004520"/>
    </source>
</evidence>
<evidence type="ECO:0000256" key="18">
    <source>
        <dbReference type="ARBA" id="ARBA00023257"/>
    </source>
</evidence>
<feature type="transmembrane region" description="Helical" evidence="34">
    <location>
        <begin position="136"/>
        <end position="157"/>
    </location>
</feature>
<keyword evidence="8" id="KW-0479">Metal-binding</keyword>
<evidence type="ECO:0000256" key="12">
    <source>
        <dbReference type="ARBA" id="ARBA00022963"/>
    </source>
</evidence>
<keyword evidence="11" id="KW-0106">Calcium</keyword>
<reference evidence="36 37" key="1">
    <citation type="journal article" date="2024" name="BMC Genomics">
        <title>De novo assembly and annotation of Popillia japonica's genome with initial clues to its potential as an invasive pest.</title>
        <authorList>
            <person name="Cucini C."/>
            <person name="Boschi S."/>
            <person name="Funari R."/>
            <person name="Cardaioli E."/>
            <person name="Iannotti N."/>
            <person name="Marturano G."/>
            <person name="Paoli F."/>
            <person name="Bruttini M."/>
            <person name="Carapelli A."/>
            <person name="Frati F."/>
            <person name="Nardi F."/>
        </authorList>
    </citation>
    <scope>NUCLEOTIDE SEQUENCE [LARGE SCALE GENOMIC DNA]</scope>
    <source>
        <strain evidence="36">DMR45628</strain>
    </source>
</reference>
<evidence type="ECO:0000256" key="23">
    <source>
        <dbReference type="ARBA" id="ARBA00048382"/>
    </source>
</evidence>
<evidence type="ECO:0000256" key="33">
    <source>
        <dbReference type="SAM" id="MobiDB-lite"/>
    </source>
</evidence>
<keyword evidence="16 34" id="KW-0472">Membrane</keyword>
<dbReference type="GO" id="GO:0032591">
    <property type="term" value="C:dendritic spine membrane"/>
    <property type="evidence" value="ECO:0007669"/>
    <property type="project" value="UniProtKB-SubCell"/>
</dbReference>
<proteinExistence type="inferred from homology"/>
<evidence type="ECO:0000256" key="25">
    <source>
        <dbReference type="ARBA" id="ARBA00050709"/>
    </source>
</evidence>
<evidence type="ECO:0000256" key="24">
    <source>
        <dbReference type="ARBA" id="ARBA00050486"/>
    </source>
</evidence>
<keyword evidence="10" id="KW-0378">Hydrolase</keyword>
<sequence length="1289" mass="144114">MPGIVVFRRRWSVGSDDLVVPGCFLFTVHLIWTIILGVHLGIVTFDCTIECVKLLWEFILGYLVILAICMVIEVCIIVVSLRGSILNTAPRSSMQYLLYIRLGVLLLDAGWLTAGIVWLVYFYVECPIEKAKHTVLGLIICNWCIIVSIIITVWCTYDTAGRSWVKMKQYQRSIKDNESKFQYKRSGSTRNWRQRKVLRAYQDSWQSRCRFLFCCMRPSDRNRSAYQDSWQSRCRFLFCCMRPSDRNRNSFADIAKLLSDFFRDLDVVPSDVIAGLILLRKFQKIERRAIVQRRKNDTYEFLSGVAVTPRTQFLALHEDADLELFQTVIHFAYFAIGAYGWPIYVMTESVGICKICPNLRCCCCNPCRKSETLEIVDDNCCFCNYAALQKITEHGNIEVIYVTYHVDVGQTPFFIALDYDRQKIVISIRGTLSMNDILTDLNAEAETLPLNPPQEDWVGHKGMVEAAQYILTKLRSEDLLERAFNHCPEKGTREFKLVIVGHSLGAGTACILGILLRQQYTDLLCYCYSPPGGLLSMPAVEYTKSFTISVVVGKDVVPRIGLHQMEALRADLINAIKRSVDPKWKTITCSIVCCGCCALEPTSAVELSSGDHSVSEYMTARDSARVLGVHPSDSSIALTSHQPLYPPGRIIHIVRHHPTKGEQTLTKKEPVYQALWAQNTDYDEVLISPVMIQDHMPDRVLEALSKVEKSVGRNQYPPGSPIEMNKPPPRDTSAISPQQVITAMGPRKPQRSSSTSNAPSRCAETLPTRPRSHSPQATGRIYLETSFTSLQSCLPSTASSVTNGLYSTTSQSSPLPLTNVLTLLNQRARSTDIPVSIHVNVSRPSRSRLSLNIRPPIVDSFAQQPKIVDLIHDDWLGLAPLASPESLSEVSSISSRASFTTNLDKIQTLSTSYELKTPMVMRRTPKIVNNLSTCADDIRNVRYFQKLGQLSRHLRRPSQNGSSVTNSSSNISFASANSSKGSNEDHSVDTTKCCNIKEECVQAEITTTSGESDEFQSAEEALEHVIEKAGCSEFFGSKSTTTFLETHFDEVEEVKETKPIYSIPTLPATTQSSLISNLTLDPDIISPTLPATTQSSLISNLTLDPDIISNFAIDLNLDEEHRSLQYVQLTAETSKTSSIDSGNTTRPSSEVKNVTFNPEVININSPKVSPQKPKRPDRWNLRLPLKHKKTKADLLPLPIASKQEQVPKTILCTKRRNSEEGFARTEALPLLSGLAKRRNSEEGFARTEALPLLSGLASVSAERSSPSFVRRKKYVYPTVTVMGKDDSSL</sequence>
<keyword evidence="9" id="KW-0967">Endosome</keyword>
<dbReference type="PANTHER" id="PTHR45792:SF8">
    <property type="entry name" value="DIACYLGLYCEROL LIPASE-ALPHA"/>
    <property type="match status" value="1"/>
</dbReference>
<feature type="transmembrane region" description="Helical" evidence="34">
    <location>
        <begin position="54"/>
        <end position="81"/>
    </location>
</feature>
<evidence type="ECO:0000256" key="13">
    <source>
        <dbReference type="ARBA" id="ARBA00022989"/>
    </source>
</evidence>
<evidence type="ECO:0000256" key="28">
    <source>
        <dbReference type="ARBA" id="ARBA00052463"/>
    </source>
</evidence>
<evidence type="ECO:0000256" key="27">
    <source>
        <dbReference type="ARBA" id="ARBA00052106"/>
    </source>
</evidence>
<comment type="similarity">
    <text evidence="4">Belongs to the AB hydrolase superfamily. Lipase family.</text>
</comment>
<gene>
    <name evidence="36" type="ORF">QE152_g7067</name>
</gene>
<evidence type="ECO:0000256" key="21">
    <source>
        <dbReference type="ARBA" id="ARBA00026104"/>
    </source>
</evidence>
<comment type="catalytic activity">
    <reaction evidence="20">
        <text>a 1,2-diacyl-sn-glycerol + H2O = a 2-acylglycerol + a fatty acid + H(+)</text>
        <dbReference type="Rhea" id="RHEA:33275"/>
        <dbReference type="ChEBI" id="CHEBI:15377"/>
        <dbReference type="ChEBI" id="CHEBI:15378"/>
        <dbReference type="ChEBI" id="CHEBI:17389"/>
        <dbReference type="ChEBI" id="CHEBI:17815"/>
        <dbReference type="ChEBI" id="CHEBI:28868"/>
        <dbReference type="EC" id="3.1.1.116"/>
    </reaction>
    <physiologicalReaction direction="left-to-right" evidence="20">
        <dbReference type="Rhea" id="RHEA:33276"/>
    </physiologicalReaction>
</comment>
<comment type="catalytic activity">
    <reaction evidence="28">
        <text>1-(9Z-octadecenoyl)-2-O-(5Z,8Z,11Z,14Z-eicosatetraenyl)-sn-glycerol + H2O = 2-O-(5Z,8Z,11Z,14Z)-eicosatetraenylglycerol + (9Z)-octadecenoate + H(+)</text>
        <dbReference type="Rhea" id="RHEA:38527"/>
        <dbReference type="ChEBI" id="CHEBI:15377"/>
        <dbReference type="ChEBI" id="CHEBI:15378"/>
        <dbReference type="ChEBI" id="CHEBI:30823"/>
        <dbReference type="ChEBI" id="CHEBI:75913"/>
        <dbReference type="ChEBI" id="CHEBI:75914"/>
    </reaction>
    <physiologicalReaction direction="left-to-right" evidence="28">
        <dbReference type="Rhea" id="RHEA:38528"/>
    </physiologicalReaction>
</comment>
<dbReference type="Pfam" id="PF01764">
    <property type="entry name" value="Lipase_3"/>
    <property type="match status" value="1"/>
</dbReference>
<dbReference type="CDD" id="cd00519">
    <property type="entry name" value="Lipase_3"/>
    <property type="match status" value="1"/>
</dbReference>
<comment type="catalytic activity">
    <reaction evidence="23">
        <text>1,2-di-(9Z-octadecenoyl)-sn-glycerol + H2O = 2-(9Z-octadecenoyl)-glycerol + (9Z)-octadecenoate + H(+)</text>
        <dbReference type="Rhea" id="RHEA:38511"/>
        <dbReference type="ChEBI" id="CHEBI:15377"/>
        <dbReference type="ChEBI" id="CHEBI:15378"/>
        <dbReference type="ChEBI" id="CHEBI:30823"/>
        <dbReference type="ChEBI" id="CHEBI:52333"/>
        <dbReference type="ChEBI" id="CHEBI:73990"/>
    </reaction>
    <physiologicalReaction direction="left-to-right" evidence="23">
        <dbReference type="Rhea" id="RHEA:38512"/>
    </physiologicalReaction>
</comment>
<dbReference type="EMBL" id="JASPKY010000050">
    <property type="protein sequence ID" value="KAK9745316.1"/>
    <property type="molecule type" value="Genomic_DNA"/>
</dbReference>
<accession>A0AAW1MI32</accession>
<dbReference type="GO" id="GO:0098921">
    <property type="term" value="P:retrograde trans-synaptic signaling by endocannabinoid"/>
    <property type="evidence" value="ECO:0007669"/>
    <property type="project" value="UniProtKB-ARBA"/>
</dbReference>
<keyword evidence="37" id="KW-1185">Reference proteome</keyword>
<comment type="catalytic activity">
    <reaction evidence="24">
        <text>1-(9Z-octadecenoyl)-2-octadecanoyl-sn-glycerol + H2O = 2-octadecanoylglycerol + (9Z)-octadecenoate + H(+)</text>
        <dbReference type="Rhea" id="RHEA:38519"/>
        <dbReference type="ChEBI" id="CHEBI:15377"/>
        <dbReference type="ChEBI" id="CHEBI:15378"/>
        <dbReference type="ChEBI" id="CHEBI:30823"/>
        <dbReference type="ChEBI" id="CHEBI:75448"/>
        <dbReference type="ChEBI" id="CHEBI:75456"/>
    </reaction>
    <physiologicalReaction direction="left-to-right" evidence="24">
        <dbReference type="Rhea" id="RHEA:38520"/>
    </physiologicalReaction>
</comment>
<feature type="transmembrane region" description="Helical" evidence="34">
    <location>
        <begin position="18"/>
        <end position="42"/>
    </location>
</feature>
<keyword evidence="14" id="KW-0770">Synapse</keyword>
<dbReference type="GO" id="GO:0047372">
    <property type="term" value="F:monoacylglycerol lipase activity"/>
    <property type="evidence" value="ECO:0007669"/>
    <property type="project" value="UniProtKB-ARBA"/>
</dbReference>
<evidence type="ECO:0000256" key="31">
    <source>
        <dbReference type="ARBA" id="ARBA00081678"/>
    </source>
</evidence>
<dbReference type="Gene3D" id="3.40.50.1820">
    <property type="entry name" value="alpha/beta hydrolase"/>
    <property type="match status" value="1"/>
</dbReference>
<dbReference type="SUPFAM" id="SSF53474">
    <property type="entry name" value="alpha/beta-Hydrolases"/>
    <property type="match status" value="1"/>
</dbReference>
<keyword evidence="17" id="KW-0325">Glycoprotein</keyword>
<evidence type="ECO:0000256" key="4">
    <source>
        <dbReference type="ARBA" id="ARBA00010701"/>
    </source>
</evidence>